<name>A0A264W0X6_9BACL</name>
<dbReference type="InterPro" id="IPR013317">
    <property type="entry name" value="DnaA_dom"/>
</dbReference>
<protein>
    <submittedName>
        <fullName evidence="2">Primosomal protein DnaI</fullName>
    </submittedName>
</protein>
<feature type="domain" description="AAA+ ATPase" evidence="1">
    <location>
        <begin position="162"/>
        <end position="307"/>
    </location>
</feature>
<dbReference type="SMART" id="SM00382">
    <property type="entry name" value="AAA"/>
    <property type="match status" value="1"/>
</dbReference>
<dbReference type="AlphaFoldDB" id="A0A264W0X6"/>
<dbReference type="InterPro" id="IPR027417">
    <property type="entry name" value="P-loop_NTPase"/>
</dbReference>
<dbReference type="SUPFAM" id="SSF52540">
    <property type="entry name" value="P-loop containing nucleoside triphosphate hydrolases"/>
    <property type="match status" value="1"/>
</dbReference>
<dbReference type="Pfam" id="PF07319">
    <property type="entry name" value="DnaI_N"/>
    <property type="match status" value="1"/>
</dbReference>
<comment type="caution">
    <text evidence="2">The sequence shown here is derived from an EMBL/GenBank/DDBJ whole genome shotgun (WGS) entry which is preliminary data.</text>
</comment>
<accession>A0A264W0X6</accession>
<dbReference type="EMBL" id="NOKQ01000276">
    <property type="protein sequence ID" value="OZS77246.1"/>
    <property type="molecule type" value="Genomic_DNA"/>
</dbReference>
<reference evidence="2 3" key="1">
    <citation type="submission" date="2017-07" db="EMBL/GenBank/DDBJ databases">
        <title>Tetzosporium hominis gen.nov. sp.nov.</title>
        <authorList>
            <person name="Tetz G."/>
            <person name="Tetz V."/>
        </authorList>
    </citation>
    <scope>NUCLEOTIDE SEQUENCE [LARGE SCALE GENOMIC DNA]</scope>
    <source>
        <strain evidence="2 3">VT-49</strain>
    </source>
</reference>
<gene>
    <name evidence="2" type="ORF">CF394_12805</name>
</gene>
<dbReference type="CDD" id="cd00009">
    <property type="entry name" value="AAA"/>
    <property type="match status" value="1"/>
</dbReference>
<organism evidence="2 3">
    <name type="scientific">Tetzosporium hominis</name>
    <dbReference type="NCBI Taxonomy" id="2020506"/>
    <lineage>
        <taxon>Bacteria</taxon>
        <taxon>Bacillati</taxon>
        <taxon>Bacillota</taxon>
        <taxon>Bacilli</taxon>
        <taxon>Bacillales</taxon>
        <taxon>Caryophanaceae</taxon>
        <taxon>Tetzosporium</taxon>
    </lineage>
</organism>
<dbReference type="GO" id="GO:0006260">
    <property type="term" value="P:DNA replication"/>
    <property type="evidence" value="ECO:0007669"/>
    <property type="project" value="TreeGrafter"/>
</dbReference>
<dbReference type="PANTHER" id="PTHR30050:SF8">
    <property type="entry name" value="PRIMOSOMAL PROTEIN DNAI"/>
    <property type="match status" value="1"/>
</dbReference>
<sequence length="314" mass="35805">MEPINRTLKRMISNPSFATRMEEMKKEVLENRDVQDFLQANANVVTPDILNASMSKLYEYVEQTHDCKGCPSVVQCQNLIKGFEPRLVMGKGRIEIDYSRCRQGRIEDERQSISSMIHSMHMPKDVLAATFSNVDLTDGSRVLALRAAKNFIDAYEKDHVLPTKGLYIHGSFGVGKSFILGAIANELADRQISTVLVYVPEFLREMRQSIQENSLSEKMETVKNASVLMLDDLGAETMSSWTRDDIIGTILQHRMAQQLPTFISSNFTYEELQHHFTTTQRGEKEPVKAGRILERIKALTIPIQLQGKNWRESY</sequence>
<dbReference type="RefSeq" id="WP_094944126.1">
    <property type="nucleotide sequence ID" value="NZ_NOKQ01000276.1"/>
</dbReference>
<dbReference type="NCBIfam" id="NF006505">
    <property type="entry name" value="PRK08939.1"/>
    <property type="match status" value="1"/>
</dbReference>
<evidence type="ECO:0000313" key="2">
    <source>
        <dbReference type="EMBL" id="OZS77246.1"/>
    </source>
</evidence>
<evidence type="ECO:0000313" key="3">
    <source>
        <dbReference type="Proteomes" id="UP000217065"/>
    </source>
</evidence>
<dbReference type="Gene3D" id="3.40.50.300">
    <property type="entry name" value="P-loop containing nucleotide triphosphate hydrolases"/>
    <property type="match status" value="1"/>
</dbReference>
<proteinExistence type="predicted"/>
<dbReference type="PANTHER" id="PTHR30050">
    <property type="entry name" value="CHROMOSOMAL REPLICATION INITIATOR PROTEIN DNAA"/>
    <property type="match status" value="1"/>
</dbReference>
<dbReference type="Pfam" id="PF00308">
    <property type="entry name" value="Bac_DnaA"/>
    <property type="match status" value="1"/>
</dbReference>
<dbReference type="OrthoDB" id="61127at2"/>
<dbReference type="Proteomes" id="UP000217065">
    <property type="component" value="Unassembled WGS sequence"/>
</dbReference>
<keyword evidence="3" id="KW-1185">Reference proteome</keyword>
<dbReference type="InterPro" id="IPR003593">
    <property type="entry name" value="AAA+_ATPase"/>
</dbReference>
<evidence type="ECO:0000259" key="1">
    <source>
        <dbReference type="SMART" id="SM00382"/>
    </source>
</evidence>
<dbReference type="InterPro" id="IPR009928">
    <property type="entry name" value="DnaI_N"/>
</dbReference>